<keyword evidence="6" id="KW-0812">Transmembrane</keyword>
<feature type="domain" description="DUF6923" evidence="9">
    <location>
        <begin position="450"/>
        <end position="651"/>
    </location>
</feature>
<dbReference type="Pfam" id="PF25564">
    <property type="entry name" value="DUF7933"/>
    <property type="match status" value="1"/>
</dbReference>
<reference evidence="12 13" key="1">
    <citation type="submission" date="2019-12" db="EMBL/GenBank/DDBJ databases">
        <title>Auraticoccus cholistani sp. nov., an actinomycete isolated from soil of Cholistan desert.</title>
        <authorList>
            <person name="Cheema M.T."/>
        </authorList>
    </citation>
    <scope>NUCLEOTIDE SEQUENCE [LARGE SCALE GENOMIC DNA]</scope>
    <source>
        <strain evidence="12 13">F435</strain>
    </source>
</reference>
<keyword evidence="4" id="KW-0572">Peptidoglycan-anchor</keyword>
<feature type="region of interest" description="Disordered" evidence="5">
    <location>
        <begin position="1"/>
        <end position="20"/>
    </location>
</feature>
<evidence type="ECO:0000256" key="5">
    <source>
        <dbReference type="SAM" id="MobiDB-lite"/>
    </source>
</evidence>
<keyword evidence="3" id="KW-0732">Signal</keyword>
<dbReference type="InterPro" id="IPR057693">
    <property type="entry name" value="DUF7933"/>
</dbReference>
<dbReference type="EMBL" id="WPCU01000004">
    <property type="protein sequence ID" value="MVA75080.1"/>
    <property type="molecule type" value="Genomic_DNA"/>
</dbReference>
<dbReference type="GO" id="GO:0005975">
    <property type="term" value="P:carbohydrate metabolic process"/>
    <property type="evidence" value="ECO:0007669"/>
    <property type="project" value="UniProtKB-ARBA"/>
</dbReference>
<evidence type="ECO:0000259" key="7">
    <source>
        <dbReference type="Pfam" id="PF00746"/>
    </source>
</evidence>
<feature type="domain" description="DUF7927" evidence="10">
    <location>
        <begin position="1530"/>
        <end position="1660"/>
    </location>
</feature>
<feature type="domain" description="DUF7927" evidence="10">
    <location>
        <begin position="1663"/>
        <end position="1794"/>
    </location>
</feature>
<dbReference type="Pfam" id="PF21959">
    <property type="entry name" value="DUF6923"/>
    <property type="match status" value="1"/>
</dbReference>
<comment type="caution">
    <text evidence="12">The sequence shown here is derived from an EMBL/GenBank/DDBJ whole genome shotgun (WGS) entry which is preliminary data.</text>
</comment>
<dbReference type="RefSeq" id="WP_156608007.1">
    <property type="nucleotide sequence ID" value="NZ_WPCU01000004.1"/>
</dbReference>
<dbReference type="NCBIfam" id="TIGR01167">
    <property type="entry name" value="LPXTG_anchor"/>
    <property type="match status" value="1"/>
</dbReference>
<feature type="transmembrane region" description="Helical" evidence="6">
    <location>
        <begin position="1836"/>
        <end position="1857"/>
    </location>
</feature>
<feature type="domain" description="GEVED" evidence="8">
    <location>
        <begin position="743"/>
        <end position="818"/>
    </location>
</feature>
<dbReference type="SUPFAM" id="SSF63829">
    <property type="entry name" value="Calcium-dependent phosphotriesterase"/>
    <property type="match status" value="1"/>
</dbReference>
<sequence>MRAAENVAPMGAAHPSSRRGGLAGRLRKTLVGTTSLAVLASSLSAVGLVAGPSPVAEAAPGNPGVPSAPVVLYAEGFENELGSTAPVNLEDYVGETGQTYTADDVWLTACNGQIVDYDTPVSRLGNCAQQIYSANLRQLAWALGEHAGAPNPAVNHAVAAYTQGNPGAGATQFQTVDPIALPTSTGRYLTFSVDTSAVNCEVSAPRYQFSLLDDAGAATPVGGVVNACSSGQTVTAPAVGTLPERAVNVGTYTSDGSVLFSGSSLGVRMANQNGSGIGNDAAFDNIQILDVTPQLDKSFAPTQAFVDARSTLTFTVTNTSELAAKDGWAFTDTLADGLTVAEPVTTGGTCDADVDASGSTIAVTGGALAAGEVSCTITVDVTSDTAGSYDNGPDNLSDMVGLNPPGDSTVTFVTQPVFSCAPGAPGLLFQYPTNAPPTSIIGVDLVTGAYETVDTVDDQTVNAVGYNVLDNYVYGTNGSGDIVRVGADGVAIPIANPDEIPDAAFPVGEVDDEGFYWAGDGGGTWWQVDLRPGSATYGEVVDSDSFTLPAGIVPGADWSYLPGTGALWTMLRSAGASHLGRFDLATQEMTVEADLGSLGGNLFGATYADPDFLYASDNVTGSIFRVDVTAGTAPFFAAGPASGLNDGTRCASSPLPIDFGDAPDSYGTTLGADGPRHSIPGFADDDAPLVLGGSVTSETDGTAGAAADADLDDALPGPITLNANADTTVSVTVTNDTAEAATLAGWIDLDGNGTFDADELVTVAVPAGSGTAQYALTFPAGATVEGNTYARLRLFPGAVDAPLPTGPASAGEVEDYLVLQRPIEVAKTSTATADSRPGDVVTYTVTATNTGTADYTADDPAVIFDSLAGVVDDATFDEGSLTAVVDGAAAGEAGYAEPLISWTGALGAGDTVTLTYSVTLTGAGDGAVRNVSWVPADPTDETPEPPVCEEGGNDPVTGEPCATTELLLPSLSIEKVADLDQTLQQGDEVTFTVTATNDGPGVFTEAAPASVVDDLTDVLDDADLDLESVQASVGGEPVVVEPRIFWTGALAADESVEITYTVTYTGPSDGDATLANVAFGPADPVDPENPPATPVCNPRDEDGLDPETGLPCAFVTVPGGRVVVTKDVSPADGSTVSAGEDLTYTLTFDSTGSAPAEVDGWRDHLAGVLDDAEITSAPAASDPALTVSEIADGEFTVTGTVPDGEAFTVTYTVTVLPDGDRGDNVLANFALSPDEEVPPPGTVCQDGDPTCTSNLVAEVVDSKSVAPESGTAVVPGEEVTYTLTFANIGTGAGGVDRVDDLTHVLDDADLVSAPVASDPALTVSGVEDGRISVTGELAAGRTVTVSYTVLVREAVDMGDATLANFLLDPEEETPEEPTCEEGSEDCTSNPAPKVLDSKSVDPESGTEVVSGQELTFTLTFRNEGTAAGAVDRVDDLTHLLDDVDLTVAPSVSDPALSVSEISENRFSITGELAAGQVVTITYTATVKDADEMGDATLANFLLDPDDPPMTDPVCEEGSEDCTSNPAAKVVDSKSVSPETGASVQAGSELTYTLTFSNEGSAAGGVERVDDLTHVLDDAEITSDPVVSDDALSVSALTDDRFTVTGELAPGQTVTVTYTVTVLDPDEQGDSQLANFLLDPSDETPEEPVCTDGEDCTSNPVSDVSVVKTVDPTTGTEVQQGDELSYTLTFTNEGAGDGAVDHTDHMAGVLDDATVTEFPTPSEDVLTVAEGDDQYTVQGTLAPGQTVTVTYTVQVRDWAEQGDHVLANFVTPTGQTSPADGVCVEGSVLCTENPVQEPEAPAPGPGQPQDPAPGQPQAPGHSPAGGGQLPDTGAPGAMVAALLAGLVLVLAGGGVLIARRRRSRTGLGR</sequence>
<feature type="region of interest" description="Disordered" evidence="5">
    <location>
        <begin position="1371"/>
        <end position="1405"/>
    </location>
</feature>
<dbReference type="Gene3D" id="2.60.40.10">
    <property type="entry name" value="Immunoglobulins"/>
    <property type="match status" value="1"/>
</dbReference>
<dbReference type="InterPro" id="IPR054215">
    <property type="entry name" value="DUF6923"/>
</dbReference>
<keyword evidence="6" id="KW-1133">Transmembrane helix</keyword>
<dbReference type="Gene3D" id="2.60.40.740">
    <property type="match status" value="1"/>
</dbReference>
<feature type="domain" description="DUF7927" evidence="10">
    <location>
        <begin position="972"/>
        <end position="1102"/>
    </location>
</feature>
<accession>A0A6A9V0A5</accession>
<organism evidence="12 13">
    <name type="scientific">Auraticoccus cholistanensis</name>
    <dbReference type="NCBI Taxonomy" id="2656650"/>
    <lineage>
        <taxon>Bacteria</taxon>
        <taxon>Bacillati</taxon>
        <taxon>Actinomycetota</taxon>
        <taxon>Actinomycetes</taxon>
        <taxon>Propionibacteriales</taxon>
        <taxon>Propionibacteriaceae</taxon>
        <taxon>Auraticoccus</taxon>
    </lineage>
</organism>
<keyword evidence="13" id="KW-1185">Reference proteome</keyword>
<name>A0A6A9V0A5_9ACTN</name>
<evidence type="ECO:0000256" key="4">
    <source>
        <dbReference type="ARBA" id="ARBA00023088"/>
    </source>
</evidence>
<proteinExistence type="predicted"/>
<protein>
    <submittedName>
        <fullName evidence="12">DUF11 domain-containing protein</fullName>
    </submittedName>
</protein>
<feature type="region of interest" description="Disordered" evidence="5">
    <location>
        <begin position="1793"/>
        <end position="1831"/>
    </location>
</feature>
<feature type="domain" description="Gram-positive cocci surface proteins LPxTG" evidence="7">
    <location>
        <begin position="1824"/>
        <end position="1861"/>
    </location>
</feature>
<evidence type="ECO:0000259" key="9">
    <source>
        <dbReference type="Pfam" id="PF21959"/>
    </source>
</evidence>
<evidence type="ECO:0000256" key="1">
    <source>
        <dbReference type="ARBA" id="ARBA00022512"/>
    </source>
</evidence>
<evidence type="ECO:0000259" key="8">
    <source>
        <dbReference type="Pfam" id="PF20009"/>
    </source>
</evidence>
<feature type="domain" description="DUF7927" evidence="10">
    <location>
        <begin position="823"/>
        <end position="951"/>
    </location>
</feature>
<dbReference type="Pfam" id="PF20009">
    <property type="entry name" value="GEVED"/>
    <property type="match status" value="1"/>
</dbReference>
<evidence type="ECO:0000313" key="12">
    <source>
        <dbReference type="EMBL" id="MVA75080.1"/>
    </source>
</evidence>
<dbReference type="Proteomes" id="UP000435304">
    <property type="component" value="Unassembled WGS sequence"/>
</dbReference>
<feature type="domain" description="DUF7933" evidence="11">
    <location>
        <begin position="293"/>
        <end position="403"/>
    </location>
</feature>
<evidence type="ECO:0000256" key="6">
    <source>
        <dbReference type="SAM" id="Phobius"/>
    </source>
</evidence>
<keyword evidence="6" id="KW-0472">Membrane</keyword>
<evidence type="ECO:0000313" key="13">
    <source>
        <dbReference type="Proteomes" id="UP000435304"/>
    </source>
</evidence>
<evidence type="ECO:0000259" key="11">
    <source>
        <dbReference type="Pfam" id="PF25564"/>
    </source>
</evidence>
<dbReference type="Pfam" id="PF25549">
    <property type="entry name" value="DUF7927"/>
    <property type="match status" value="7"/>
</dbReference>
<feature type="region of interest" description="Disordered" evidence="5">
    <location>
        <begin position="936"/>
        <end position="956"/>
    </location>
</feature>
<feature type="compositionally biased region" description="Acidic residues" evidence="5">
    <location>
        <begin position="1371"/>
        <end position="1384"/>
    </location>
</feature>
<keyword evidence="2" id="KW-0964">Secreted</keyword>
<evidence type="ECO:0000256" key="3">
    <source>
        <dbReference type="ARBA" id="ARBA00022729"/>
    </source>
</evidence>
<dbReference type="InterPro" id="IPR057687">
    <property type="entry name" value="DUF7927"/>
</dbReference>
<evidence type="ECO:0000256" key="2">
    <source>
        <dbReference type="ARBA" id="ARBA00022525"/>
    </source>
</evidence>
<evidence type="ECO:0000259" key="10">
    <source>
        <dbReference type="Pfam" id="PF25549"/>
    </source>
</evidence>
<dbReference type="InterPro" id="IPR045474">
    <property type="entry name" value="GEVED"/>
</dbReference>
<feature type="domain" description="DUF7927" evidence="10">
    <location>
        <begin position="1397"/>
        <end position="1525"/>
    </location>
</feature>
<feature type="domain" description="DUF7927" evidence="10">
    <location>
        <begin position="1122"/>
        <end position="1254"/>
    </location>
</feature>
<keyword evidence="1" id="KW-0134">Cell wall</keyword>
<dbReference type="Pfam" id="PF00746">
    <property type="entry name" value="Gram_pos_anchor"/>
    <property type="match status" value="1"/>
</dbReference>
<dbReference type="InterPro" id="IPR013783">
    <property type="entry name" value="Ig-like_fold"/>
</dbReference>
<dbReference type="InterPro" id="IPR019931">
    <property type="entry name" value="LPXTG_anchor"/>
</dbReference>
<feature type="domain" description="DUF7927" evidence="10">
    <location>
        <begin position="1260"/>
        <end position="1390"/>
    </location>
</feature>
<feature type="compositionally biased region" description="Pro residues" evidence="5">
    <location>
        <begin position="1799"/>
        <end position="1815"/>
    </location>
</feature>
<gene>
    <name evidence="12" type="ORF">GC722_03415</name>
</gene>